<reference evidence="9 10" key="1">
    <citation type="journal article" date="2015" name="Genome Announc.">
        <title>Expanding the biotechnology potential of lactobacilli through comparative genomics of 213 strains and associated genera.</title>
        <authorList>
            <person name="Sun Z."/>
            <person name="Harris H.M."/>
            <person name="McCann A."/>
            <person name="Guo C."/>
            <person name="Argimon S."/>
            <person name="Zhang W."/>
            <person name="Yang X."/>
            <person name="Jeffery I.B."/>
            <person name="Cooney J.C."/>
            <person name="Kagawa T.F."/>
            <person name="Liu W."/>
            <person name="Song Y."/>
            <person name="Salvetti E."/>
            <person name="Wrobel A."/>
            <person name="Rasinkangas P."/>
            <person name="Parkhill J."/>
            <person name="Rea M.C."/>
            <person name="O'Sullivan O."/>
            <person name="Ritari J."/>
            <person name="Douillard F.P."/>
            <person name="Paul Ross R."/>
            <person name="Yang R."/>
            <person name="Briner A.E."/>
            <person name="Felis G.E."/>
            <person name="de Vos W.M."/>
            <person name="Barrangou R."/>
            <person name="Klaenhammer T.R."/>
            <person name="Caufield P.W."/>
            <person name="Cui Y."/>
            <person name="Zhang H."/>
            <person name="O'Toole P.W."/>
        </authorList>
    </citation>
    <scope>NUCLEOTIDE SEQUENCE [LARGE SCALE GENOMIC DNA]</scope>
    <source>
        <strain evidence="9 10">DSM 15353</strain>
    </source>
</reference>
<dbReference type="InterPro" id="IPR055166">
    <property type="entry name" value="Transc_reg_Sar_Rot_HTH"/>
</dbReference>
<proteinExistence type="inferred from homology"/>
<dbReference type="InterPro" id="IPR000835">
    <property type="entry name" value="HTH_MarR-typ"/>
</dbReference>
<feature type="domain" description="HTH marR-type" evidence="8">
    <location>
        <begin position="13"/>
        <end position="148"/>
    </location>
</feature>
<accession>A0A0R2K6U1</accession>
<name>A0A0R2K6U1_9LACO</name>
<evidence type="ECO:0000256" key="1">
    <source>
        <dbReference type="ARBA" id="ARBA00004496"/>
    </source>
</evidence>
<evidence type="ECO:0000256" key="7">
    <source>
        <dbReference type="ARBA" id="ARBA00047207"/>
    </source>
</evidence>
<keyword evidence="3" id="KW-0238">DNA-binding</keyword>
<dbReference type="SUPFAM" id="SSF46785">
    <property type="entry name" value="Winged helix' DNA-binding domain"/>
    <property type="match status" value="1"/>
</dbReference>
<dbReference type="Proteomes" id="UP000051491">
    <property type="component" value="Unassembled WGS sequence"/>
</dbReference>
<evidence type="ECO:0000256" key="5">
    <source>
        <dbReference type="ARBA" id="ARBA00046337"/>
    </source>
</evidence>
<dbReference type="GO" id="GO:0003677">
    <property type="term" value="F:DNA binding"/>
    <property type="evidence" value="ECO:0007669"/>
    <property type="project" value="UniProtKB-KW"/>
</dbReference>
<evidence type="ECO:0000259" key="8">
    <source>
        <dbReference type="PROSITE" id="PS50995"/>
    </source>
</evidence>
<sequence length="157" mass="18862">MNGKKDYELSSVESEFCFAIYFTERSLAKFFSKILKEFKLTFTQYVTLLILWQEQKPVKMSEITSHLQLDYGTTSPLFKRMEKNEWITRNYSPEDKRKVYIELTEKGKSKEKIINERVKEYLNSVNKTTDEYKKELKSIYQVNNKLKNANDYLEDLF</sequence>
<dbReference type="PROSITE" id="PS50995">
    <property type="entry name" value="HTH_MARR_2"/>
    <property type="match status" value="1"/>
</dbReference>
<dbReference type="RefSeq" id="WP_010497351.1">
    <property type="nucleotide sequence ID" value="NZ_JQBK01000057.1"/>
</dbReference>
<evidence type="ECO:0000256" key="3">
    <source>
        <dbReference type="ARBA" id="ARBA00023125"/>
    </source>
</evidence>
<evidence type="ECO:0000313" key="9">
    <source>
        <dbReference type="EMBL" id="KRN81972.1"/>
    </source>
</evidence>
<evidence type="ECO:0000256" key="2">
    <source>
        <dbReference type="ARBA" id="ARBA00023015"/>
    </source>
</evidence>
<comment type="subcellular location">
    <subcellularLocation>
        <location evidence="1">Cytoplasm</location>
    </subcellularLocation>
</comment>
<evidence type="ECO:0000256" key="6">
    <source>
        <dbReference type="ARBA" id="ARBA00047188"/>
    </source>
</evidence>
<dbReference type="GO" id="GO:0005737">
    <property type="term" value="C:cytoplasm"/>
    <property type="evidence" value="ECO:0007669"/>
    <property type="project" value="UniProtKB-SubCell"/>
</dbReference>
<dbReference type="PANTHER" id="PTHR42756:SF1">
    <property type="entry name" value="TRANSCRIPTIONAL REPRESSOR OF EMRAB OPERON"/>
    <property type="match status" value="1"/>
</dbReference>
<dbReference type="Pfam" id="PF22381">
    <property type="entry name" value="Staph_reg_Sar_Rot"/>
    <property type="match status" value="1"/>
</dbReference>
<dbReference type="PATRIC" id="fig|89059.3.peg.1825"/>
<comment type="caution">
    <text evidence="9">The sequence shown here is derived from an EMBL/GenBank/DDBJ whole genome shotgun (WGS) entry which is preliminary data.</text>
</comment>
<dbReference type="InterPro" id="IPR036388">
    <property type="entry name" value="WH-like_DNA-bd_sf"/>
</dbReference>
<organism evidence="9 10">
    <name type="scientific">Ligilactobacillus acidipiscis</name>
    <dbReference type="NCBI Taxonomy" id="89059"/>
    <lineage>
        <taxon>Bacteria</taxon>
        <taxon>Bacillati</taxon>
        <taxon>Bacillota</taxon>
        <taxon>Bacilli</taxon>
        <taxon>Lactobacillales</taxon>
        <taxon>Lactobacillaceae</taxon>
        <taxon>Ligilactobacillus</taxon>
    </lineage>
</organism>
<keyword evidence="4" id="KW-0804">Transcription</keyword>
<evidence type="ECO:0000313" key="10">
    <source>
        <dbReference type="Proteomes" id="UP000051491"/>
    </source>
</evidence>
<protein>
    <recommendedName>
        <fullName evidence="6">HTH-type transcriptional regulator SarZ</fullName>
    </recommendedName>
    <alternativeName>
        <fullName evidence="7">Staphylococcal accessory regulator Z</fullName>
    </alternativeName>
</protein>
<keyword evidence="2" id="KW-0805">Transcription regulation</keyword>
<dbReference type="Gene3D" id="1.10.10.10">
    <property type="entry name" value="Winged helix-like DNA-binding domain superfamily/Winged helix DNA-binding domain"/>
    <property type="match status" value="1"/>
</dbReference>
<comment type="similarity">
    <text evidence="5">Belongs to the SarZ family.</text>
</comment>
<dbReference type="EMBL" id="JQBK01000057">
    <property type="protein sequence ID" value="KRN81972.1"/>
    <property type="molecule type" value="Genomic_DNA"/>
</dbReference>
<dbReference type="AlphaFoldDB" id="A0A0R2K6U1"/>
<dbReference type="InterPro" id="IPR036390">
    <property type="entry name" value="WH_DNA-bd_sf"/>
</dbReference>
<dbReference type="SMART" id="SM00347">
    <property type="entry name" value="HTH_MARR"/>
    <property type="match status" value="1"/>
</dbReference>
<dbReference type="OrthoDB" id="9806864at2"/>
<dbReference type="GO" id="GO:0003700">
    <property type="term" value="F:DNA-binding transcription factor activity"/>
    <property type="evidence" value="ECO:0007669"/>
    <property type="project" value="InterPro"/>
</dbReference>
<gene>
    <name evidence="9" type="ORF">IV43_GL001711</name>
</gene>
<dbReference type="PANTHER" id="PTHR42756">
    <property type="entry name" value="TRANSCRIPTIONAL REGULATOR, MARR"/>
    <property type="match status" value="1"/>
</dbReference>
<dbReference type="STRING" id="89059.LAC1533_0601"/>
<evidence type="ECO:0000256" key="4">
    <source>
        <dbReference type="ARBA" id="ARBA00023163"/>
    </source>
</evidence>